<keyword evidence="2" id="KW-0408">Iron</keyword>
<evidence type="ECO:0000259" key="4">
    <source>
        <dbReference type="PROSITE" id="PS51379"/>
    </source>
</evidence>
<evidence type="ECO:0000313" key="5">
    <source>
        <dbReference type="EMBL" id="MBM6673459.1"/>
    </source>
</evidence>
<dbReference type="SUPFAM" id="SSF54862">
    <property type="entry name" value="4Fe-4S ferredoxins"/>
    <property type="match status" value="1"/>
</dbReference>
<dbReference type="PANTHER" id="PTHR40447:SF1">
    <property type="entry name" value="ANAEROBIC SULFITE REDUCTASE SUBUNIT A"/>
    <property type="match status" value="1"/>
</dbReference>
<evidence type="ECO:0000256" key="3">
    <source>
        <dbReference type="ARBA" id="ARBA00023014"/>
    </source>
</evidence>
<evidence type="ECO:0000256" key="1">
    <source>
        <dbReference type="ARBA" id="ARBA00022723"/>
    </source>
</evidence>
<dbReference type="AlphaFoldDB" id="A0A938WUL3"/>
<dbReference type="Pfam" id="PF17179">
    <property type="entry name" value="Fer4_22"/>
    <property type="match status" value="1"/>
</dbReference>
<dbReference type="Proteomes" id="UP000706891">
    <property type="component" value="Unassembled WGS sequence"/>
</dbReference>
<keyword evidence="1" id="KW-0479">Metal-binding</keyword>
<dbReference type="RefSeq" id="WP_205104201.1">
    <property type="nucleotide sequence ID" value="NZ_JACJJG010000023.1"/>
</dbReference>
<dbReference type="PROSITE" id="PS51379">
    <property type="entry name" value="4FE4S_FER_2"/>
    <property type="match status" value="2"/>
</dbReference>
<keyword evidence="3" id="KW-0411">Iron-sulfur</keyword>
<dbReference type="InterPro" id="IPR017900">
    <property type="entry name" value="4Fe4S_Fe_S_CS"/>
</dbReference>
<feature type="domain" description="4Fe-4S ferredoxin-type" evidence="4">
    <location>
        <begin position="300"/>
        <end position="330"/>
    </location>
</feature>
<gene>
    <name evidence="5" type="ORF">H6A34_06185</name>
</gene>
<dbReference type="EMBL" id="JACJJG010000023">
    <property type="protein sequence ID" value="MBM6673459.1"/>
    <property type="molecule type" value="Genomic_DNA"/>
</dbReference>
<evidence type="ECO:0000313" key="6">
    <source>
        <dbReference type="Proteomes" id="UP000706891"/>
    </source>
</evidence>
<proteinExistence type="predicted"/>
<dbReference type="GO" id="GO:0051536">
    <property type="term" value="F:iron-sulfur cluster binding"/>
    <property type="evidence" value="ECO:0007669"/>
    <property type="project" value="UniProtKB-KW"/>
</dbReference>
<sequence>MANLHISKEELGKWLEDMRHDGRRIFAPVRLGAQVDFKLLASGDTVAEDYVQTTQSAKRIVFPLAEVLFSYCKSGKDVELKSADTSKYPETIVWKTRPCDARAFRQVTEVFTRDYDDTIYEERRKRITIVTFSCSESDGSCFCTSVGGSPGGTDGSDIQVTLLGDDGVLVEVITDKGEELAGRYLSGARVADDVDKSKYLADVKCSFSMEEVREKLRDAFDSPMWKEQSERCLGCGACAFVCPVCTCFDIQEDAHGQRGRRIRCWDSCGFGMFTQHTSGHNPRPTQATRWRQRVLHKFSYIPEKLGEVGCTGCGRCSRACPVDMNISEHLKSIAEHE</sequence>
<dbReference type="InterPro" id="IPR017896">
    <property type="entry name" value="4Fe4S_Fe-S-bd"/>
</dbReference>
<reference evidence="5" key="1">
    <citation type="submission" date="2020-08" db="EMBL/GenBank/DDBJ databases">
        <authorList>
            <person name="Cejkova D."/>
            <person name="Kubasova T."/>
            <person name="Jahodarova E."/>
            <person name="Rychlik I."/>
        </authorList>
    </citation>
    <scope>NUCLEOTIDE SEQUENCE</scope>
    <source>
        <strain evidence="5">An824</strain>
    </source>
</reference>
<reference evidence="5" key="2">
    <citation type="journal article" date="2021" name="Sci. Rep.">
        <title>The distribution of antibiotic resistance genes in chicken gut microbiota commensals.</title>
        <authorList>
            <person name="Juricova H."/>
            <person name="Matiasovicova J."/>
            <person name="Kubasova T."/>
            <person name="Cejkova D."/>
            <person name="Rychlik I."/>
        </authorList>
    </citation>
    <scope>NUCLEOTIDE SEQUENCE</scope>
    <source>
        <strain evidence="5">An824</strain>
    </source>
</reference>
<comment type="caution">
    <text evidence="5">The sequence shown here is derived from an EMBL/GenBank/DDBJ whole genome shotgun (WGS) entry which is preliminary data.</text>
</comment>
<name>A0A938WUL3_9BACT</name>
<dbReference type="GO" id="GO:0046872">
    <property type="term" value="F:metal ion binding"/>
    <property type="evidence" value="ECO:0007669"/>
    <property type="project" value="UniProtKB-KW"/>
</dbReference>
<dbReference type="PROSITE" id="PS00198">
    <property type="entry name" value="4FE4S_FER_1"/>
    <property type="match status" value="2"/>
</dbReference>
<accession>A0A938WUL3</accession>
<protein>
    <submittedName>
        <fullName evidence="5">4Fe-4S dicluster domain-containing protein</fullName>
    </submittedName>
</protein>
<dbReference type="PANTHER" id="PTHR40447">
    <property type="entry name" value="ANAEROBIC SULFITE REDUCTASE SUBUNIT A"/>
    <property type="match status" value="1"/>
</dbReference>
<evidence type="ECO:0000256" key="2">
    <source>
        <dbReference type="ARBA" id="ARBA00023004"/>
    </source>
</evidence>
<keyword evidence="6" id="KW-1185">Reference proteome</keyword>
<organism evidence="5 6">
    <name type="scientific">Marseilla massiliensis</name>
    <dbReference type="NCBI Taxonomy" id="1841864"/>
    <lineage>
        <taxon>Bacteria</taxon>
        <taxon>Pseudomonadati</taxon>
        <taxon>Bacteroidota</taxon>
        <taxon>Bacteroidia</taxon>
        <taxon>Bacteroidales</taxon>
        <taxon>Prevotellaceae</taxon>
        <taxon>Marseilla</taxon>
    </lineage>
</organism>
<feature type="domain" description="4Fe-4S ferredoxin-type" evidence="4">
    <location>
        <begin position="221"/>
        <end position="253"/>
    </location>
</feature>